<evidence type="ECO:0000313" key="6">
    <source>
        <dbReference type="Proteomes" id="UP001236014"/>
    </source>
</evidence>
<dbReference type="InterPro" id="IPR002575">
    <property type="entry name" value="Aminoglycoside_PTrfase"/>
</dbReference>
<dbReference type="EMBL" id="CP127294">
    <property type="protein sequence ID" value="WIX77538.1"/>
    <property type="molecule type" value="Genomic_DNA"/>
</dbReference>
<dbReference type="InterPro" id="IPR015424">
    <property type="entry name" value="PyrdxlP-dep_Trfase"/>
</dbReference>
<proteinExistence type="inferred from homology"/>
<dbReference type="GO" id="GO:0030170">
    <property type="term" value="F:pyridoxal phosphate binding"/>
    <property type="evidence" value="ECO:0007669"/>
    <property type="project" value="InterPro"/>
</dbReference>
<gene>
    <name evidence="5" type="ORF">QRX50_40045</name>
</gene>
<evidence type="ECO:0000313" key="5">
    <source>
        <dbReference type="EMBL" id="WIX77538.1"/>
    </source>
</evidence>
<dbReference type="GO" id="GO:0017000">
    <property type="term" value="P:antibiotic biosynthetic process"/>
    <property type="evidence" value="ECO:0007669"/>
    <property type="project" value="UniProtKB-KW"/>
</dbReference>
<dbReference type="SUPFAM" id="SSF56112">
    <property type="entry name" value="Protein kinase-like (PK-like)"/>
    <property type="match status" value="1"/>
</dbReference>
<keyword evidence="5" id="KW-0032">Aminotransferase</keyword>
<dbReference type="SUPFAM" id="SSF53383">
    <property type="entry name" value="PLP-dependent transferases"/>
    <property type="match status" value="1"/>
</dbReference>
<dbReference type="PROSITE" id="PS00600">
    <property type="entry name" value="AA_TRANSFER_CLASS_3"/>
    <property type="match status" value="1"/>
</dbReference>
<keyword evidence="6" id="KW-1185">Reference proteome</keyword>
<dbReference type="InterPro" id="IPR015422">
    <property type="entry name" value="PyrdxlP-dep_Trfase_small"/>
</dbReference>
<dbReference type="Proteomes" id="UP001236014">
    <property type="component" value="Chromosome"/>
</dbReference>
<evidence type="ECO:0000259" key="4">
    <source>
        <dbReference type="Pfam" id="PF01636"/>
    </source>
</evidence>
<dbReference type="Gene3D" id="3.40.640.10">
    <property type="entry name" value="Type I PLP-dependent aspartate aminotransferase-like (Major domain)"/>
    <property type="match status" value="1"/>
</dbReference>
<name>A0A9Y2IFD3_9PSEU</name>
<dbReference type="Pfam" id="PF01636">
    <property type="entry name" value="APH"/>
    <property type="match status" value="1"/>
</dbReference>
<comment type="similarity">
    <text evidence="1">Belongs to the class-III pyridoxal-phosphate-dependent aminotransferase family.</text>
</comment>
<dbReference type="InterPro" id="IPR049704">
    <property type="entry name" value="Aminotrans_3_PPA_site"/>
</dbReference>
<evidence type="ECO:0000256" key="3">
    <source>
        <dbReference type="ARBA" id="ARBA00023194"/>
    </source>
</evidence>
<evidence type="ECO:0000256" key="1">
    <source>
        <dbReference type="ARBA" id="ARBA00008954"/>
    </source>
</evidence>
<dbReference type="GO" id="GO:0008483">
    <property type="term" value="F:transaminase activity"/>
    <property type="evidence" value="ECO:0007669"/>
    <property type="project" value="UniProtKB-KW"/>
</dbReference>
<organism evidence="5 6">
    <name type="scientific">Amycolatopsis carbonis</name>
    <dbReference type="NCBI Taxonomy" id="715471"/>
    <lineage>
        <taxon>Bacteria</taxon>
        <taxon>Bacillati</taxon>
        <taxon>Actinomycetota</taxon>
        <taxon>Actinomycetes</taxon>
        <taxon>Pseudonocardiales</taxon>
        <taxon>Pseudonocardiaceae</taxon>
        <taxon>Amycolatopsis</taxon>
    </lineage>
</organism>
<protein>
    <submittedName>
        <fullName evidence="5">Aminotransferase class III-fold pyridoxal phosphate-dependent enzyme</fullName>
    </submittedName>
</protein>
<dbReference type="AlphaFoldDB" id="A0A9Y2IFD3"/>
<dbReference type="Pfam" id="PF00202">
    <property type="entry name" value="Aminotran_3"/>
    <property type="match status" value="1"/>
</dbReference>
<keyword evidence="5" id="KW-0808">Transferase</keyword>
<dbReference type="InterPro" id="IPR011009">
    <property type="entry name" value="Kinase-like_dom_sf"/>
</dbReference>
<keyword evidence="3" id="KW-0045">Antibiotic biosynthesis</keyword>
<dbReference type="RefSeq" id="WP_285968279.1">
    <property type="nucleotide sequence ID" value="NZ_CP127294.1"/>
</dbReference>
<reference evidence="5 6" key="1">
    <citation type="submission" date="2023-06" db="EMBL/GenBank/DDBJ databases">
        <authorList>
            <person name="Oyuntsetseg B."/>
            <person name="Kim S.B."/>
        </authorList>
    </citation>
    <scope>NUCLEOTIDE SEQUENCE [LARGE SCALE GENOMIC DNA]</scope>
    <source>
        <strain evidence="5 6">2-15</strain>
    </source>
</reference>
<evidence type="ECO:0000256" key="2">
    <source>
        <dbReference type="ARBA" id="ARBA00022898"/>
    </source>
</evidence>
<dbReference type="KEGG" id="acab:QRX50_40045"/>
<dbReference type="Gene3D" id="3.90.1150.10">
    <property type="entry name" value="Aspartate Aminotransferase, domain 1"/>
    <property type="match status" value="1"/>
</dbReference>
<dbReference type="InterPro" id="IPR005814">
    <property type="entry name" value="Aminotrans_3"/>
</dbReference>
<keyword evidence="2" id="KW-0663">Pyridoxal phosphate</keyword>
<dbReference type="InterPro" id="IPR015421">
    <property type="entry name" value="PyrdxlP-dep_Trfase_major"/>
</dbReference>
<dbReference type="CDD" id="cd00610">
    <property type="entry name" value="OAT_like"/>
    <property type="match status" value="1"/>
</dbReference>
<accession>A0A9Y2IFD3</accession>
<sequence length="765" mass="80842">MTTATGIFAEPAPKFSPEGLHAVLGEHWALTDPVLKPLDSERDLNVLVDGRFVLKISNPAEQADVVDMETRALEHVHAADPQLPVPETVATTAGAPVARPRDDAGRECLARLITLLPGSPLEGGPLDPDLAEQVGGVAARVSVALQGFFHPSAGRTLMWDIRRMPEVLAAAGIATGRLGELAERVAPALAATATLPSGVQHADVTLTNVLASRASVTGVIDFGDMHHTAAVADLAVTLTSVLRLSGGDADRLWRLTDAVLRGYQRHRSLAPAEVAVLGELVIARLLTTLAVSATRRGPHSDNHRYITQYDTNSEQALELLSALSVRELADRLARLAGTRDLTAAISPDSLPTRRAQAMGGKLAPLFYRRPLEIVRGEGPWLHARDGARYLDAYNNVAVIGHTHPAVTQAVSSQLAQLNTHSRYLHAGIVELSERILATMPAPLDTVLFTTSGTEANELAWRLATEYTGAGAAVIAEHAYHGASKWMADLSSNEWPAGYRPAHVATFEAPHGPAHELTEIVAAERIHRADETLRAAGERPALVLADSQFTSEGILDVPGEFVAGLVTGAHTAGALYLADEVQSGYGRSGPRLWRFLLAGVTPDLVTLGKPMGAGYPIGAVVTRREIADALAGSYEYFSTFAATPAAAAAGHAVLDVLSLTGLPARAAATGTALREGLRALAAEEPLLGEVRGTGLLAGIDVRGSGASTSREVTRALLSELVGQGVLAGSTGPRGDVLKVRPPLVWEDKHVSQFLERLRRALAQLRA</sequence>
<feature type="domain" description="Aminoglycoside phosphotransferase" evidence="4">
    <location>
        <begin position="45"/>
        <end position="265"/>
    </location>
</feature>
<dbReference type="PANTHER" id="PTHR45688:SF13">
    <property type="entry name" value="ALANINE--GLYOXYLATE AMINOTRANSFERASE 2-LIKE"/>
    <property type="match status" value="1"/>
</dbReference>
<dbReference type="Gene3D" id="3.90.1200.10">
    <property type="match status" value="1"/>
</dbReference>
<dbReference type="PANTHER" id="PTHR45688">
    <property type="match status" value="1"/>
</dbReference>